<dbReference type="EMBL" id="FRCS01000007">
    <property type="protein sequence ID" value="SHN74269.1"/>
    <property type="molecule type" value="Genomic_DNA"/>
</dbReference>
<organism evidence="3 4">
    <name type="scientific">Cryptosporangium aurantiacum</name>
    <dbReference type="NCBI Taxonomy" id="134849"/>
    <lineage>
        <taxon>Bacteria</taxon>
        <taxon>Bacillati</taxon>
        <taxon>Actinomycetota</taxon>
        <taxon>Actinomycetes</taxon>
        <taxon>Cryptosporangiales</taxon>
        <taxon>Cryptosporangiaceae</taxon>
        <taxon>Cryptosporangium</taxon>
    </lineage>
</organism>
<accession>A0A1M7TU43</accession>
<name>A0A1M7TU43_9ACTN</name>
<keyword evidence="2" id="KW-0812">Transmembrane</keyword>
<dbReference type="Proteomes" id="UP000184440">
    <property type="component" value="Unassembled WGS sequence"/>
</dbReference>
<keyword evidence="2" id="KW-1133">Transmembrane helix</keyword>
<evidence type="ECO:0000256" key="1">
    <source>
        <dbReference type="SAM" id="MobiDB-lite"/>
    </source>
</evidence>
<feature type="transmembrane region" description="Helical" evidence="2">
    <location>
        <begin position="87"/>
        <end position="110"/>
    </location>
</feature>
<evidence type="ECO:0000313" key="4">
    <source>
        <dbReference type="Proteomes" id="UP000184440"/>
    </source>
</evidence>
<dbReference type="RefSeq" id="WP_073259867.1">
    <property type="nucleotide sequence ID" value="NZ_FRCS01000007.1"/>
</dbReference>
<keyword evidence="2" id="KW-0472">Membrane</keyword>
<evidence type="ECO:0000313" key="3">
    <source>
        <dbReference type="EMBL" id="SHN74269.1"/>
    </source>
</evidence>
<proteinExistence type="predicted"/>
<feature type="transmembrane region" description="Helical" evidence="2">
    <location>
        <begin position="117"/>
        <end position="140"/>
    </location>
</feature>
<evidence type="ECO:0008006" key="5">
    <source>
        <dbReference type="Google" id="ProtNLM"/>
    </source>
</evidence>
<protein>
    <recommendedName>
        <fullName evidence="5">TM2 domain-containing protein</fullName>
    </recommendedName>
</protein>
<feature type="region of interest" description="Disordered" evidence="1">
    <location>
        <begin position="1"/>
        <end position="20"/>
    </location>
</feature>
<feature type="transmembrane region" description="Helical" evidence="2">
    <location>
        <begin position="146"/>
        <end position="166"/>
    </location>
</feature>
<reference evidence="3 4" key="1">
    <citation type="submission" date="2016-11" db="EMBL/GenBank/DDBJ databases">
        <authorList>
            <person name="Jaros S."/>
            <person name="Januszkiewicz K."/>
            <person name="Wedrychowicz H."/>
        </authorList>
    </citation>
    <scope>NUCLEOTIDE SEQUENCE [LARGE SCALE GENOMIC DNA]</scope>
    <source>
        <strain evidence="3 4">DSM 46144</strain>
    </source>
</reference>
<sequence length="178" mass="18854">MTLPLPGPHDRDPWYPADPASAPPHAGYPYSAPPNAGGVQPYSAQPYSAAPYSGQPYPGPHPPHYAPPVGYGVDPITGLPYSDKSKLVAGLLQMLPGFFLGLGGIGRLYAGHTALGAVQIGATLVGWVSFWLAVCLSFLLFPLLMFGVYGAMWLWFVIDGIVLLAGNPRDGQGRPLRT</sequence>
<dbReference type="AlphaFoldDB" id="A0A1M7TU43"/>
<evidence type="ECO:0000256" key="2">
    <source>
        <dbReference type="SAM" id="Phobius"/>
    </source>
</evidence>
<keyword evidence="4" id="KW-1185">Reference proteome</keyword>
<gene>
    <name evidence="3" type="ORF">SAMN05443668_10748</name>
</gene>
<dbReference type="OrthoDB" id="2004788at2"/>
<dbReference type="STRING" id="134849.SAMN05443668_10748"/>